<gene>
    <name evidence="1" type="ORF">GND98_012195</name>
</gene>
<dbReference type="SUPFAM" id="SSF141571">
    <property type="entry name" value="Pentapeptide repeat-like"/>
    <property type="match status" value="1"/>
</dbReference>
<comment type="caution">
    <text evidence="1">The sequence shown here is derived from an EMBL/GenBank/DDBJ whole genome shotgun (WGS) entry which is preliminary data.</text>
</comment>
<organism evidence="1 2">
    <name type="scientific">Clostridium butyricum</name>
    <dbReference type="NCBI Taxonomy" id="1492"/>
    <lineage>
        <taxon>Bacteria</taxon>
        <taxon>Bacillati</taxon>
        <taxon>Bacillota</taxon>
        <taxon>Clostridia</taxon>
        <taxon>Eubacteriales</taxon>
        <taxon>Clostridiaceae</taxon>
        <taxon>Clostridium</taxon>
    </lineage>
</organism>
<accession>A0A6L9EPP6</accession>
<sequence>MYNTSQNYKNYIKEPSRMFESKIILGSRTLNNDDVIQLKTELQQPSNGFTLGSCISKSLELTLNNDGGAYASVGIVNVSLGLKMGELIEYIPQGIFNIDKVEKTDYTVKVTAYDNMIKFETAYSEKYDNPTLKQVIQQLQDITGVEFDSSVTIPSYTLNKLSGYTCREILGYVASLMGGNAYITREGKFSIVTPVEVDYTVTSNNYWDYDLEDNTYKIGMLTCQNKLKNDAVDESDDYEAIEEKNTISAGSLGSDNMELTFVNPWMTETILNTVYNKLKSFSFLGYSMKWQGDLSLDVGNIINVIDKHGVTRKALIFSDKLNYNGGLTQESGAKGQTKSSNQFSTVDSPTELDRISVKVLLAEKAIIQKANIADLTAVSAKIGTLDVSIATINTALINKANIDDLNATNANVTNLNAQYANLSNAIINKADIADLNAANANISKLQASKADVSQLNATNATIGNLQTTVGNIQTLVNGNLTSSNIHSLVLTADKVTVQNGFIKNAMVESLVADKITSGTLNTNKLTISSNDGGLVMSNSTIQFSDKDKNVRVQIGQDAKGDFNFIVKGTDGRTVLLDSTGLHEGAISDSLIKTDMIADNAINSNKIDYSSVISGLNADGSNYINASKVAIDLTGQTLDIAFNSIKSTADSANDKIDNLNVGGRNLLLNSAVTNILAPWLGSHGSKITRLTDSTSEIGLPIGATNCIKNSLINGQVFGFTTQGLILLLNTEYTASFWVYTPNETVGAVGVYVYYSNGGWQGITGTSTSVRDKWTKVTVTFKTNATYPNTIIAVGVNNGQYGDFTYSALGKLEQGNIVTDWSPAPEDVDSSISDIKTITETNTTSISAIQGQISTLISNTTVIVDGKEKTLKDAYSGTVQTINSINTTIGEHTSTLNTLNGTVSSNSSKITSIQTDLNGVKTSVSSVQSDLNSTKSQLSSLSTTLDGFESRVETTESNLSNLNVGGRNYLQNTGIIRTVTGIGDGTKEGTYFFDGVYADITETGLYTFSCKTDGVWGQLPGTDTVEFYLIQDKDYSKKYYWIYKNNLQITFTTTGRFWLRFDLNKNNTTHSFSKCKLEKGNMATDWTPAPEDTQAYTDTQISTAKSEIKQTTDSISQSVSNINSSITTINTTLGNKAEKSTVENLSSNVASIETNLSGITQRVSSTESTISTHTTQLGTVDSRINTAKNSAINTASSDATSKANTAQTNALNDAKSYTNGQITTVNSTINTKVAEIKATTDGITQNVSSINSSITTINNTLGNKAEKSTVESISSSVSSLNTSLSGITGRVSSLETNTTTLTTKLNNLNIGGRNLLLNSDFENSVNNWSSSHNASKIIITDFSSIGTFPIDVKRCIKITSAINQSYGYIVPYKGNYFGLESEQKYTISFYIFVPSSNIGNAEVRIYYDNSGWNGGSYFCVISERDKWVRKSLTFISDKTYASKTIVAIGLRNTPSSGGDIAYIANPKLELGNIPTDWTPAPEDVDNSITTVQETVTSNTTEISALKNSISLKVDSTTLNSYKDTVNGQINTINSSISSMQSSIDLQLDSIKSSVSKTVSTKNLINNSAFNKELGFINKTGTNYACRISKKSEYTGWGYVNAPVADDNVLYIRYDKGGDNYCEFRDLYAMVKPNTKYTFSYYYTLNGPYTAPSSFLYERNASGFGKIIYTNPIIIGPDKACSRDTWIRYSRTLTTGSDTDSIMVRFGFHSNDGSCEMLIAGLQLEESSSATDWVEGNVSNIGTVITQSPTAVKTAFNGISQYFEVSESGAKFGNIATGDYMAFNDRGLVRYIANQEKRYIYMVQQRTFEKTLDNQTPSLTSAQLNVGKTNNWDDISNNIPKAKDYAQTFTLYFDNELVSLLAGYAPNNQVPLEIFTSNPSNLSYSGISSGSQNGVVGEDYVSSVYTEIISMTPTSITFKAARICCVYEVTVDKLGLIKYYQFKRNYAGGKMTWKGLLFA</sequence>
<evidence type="ECO:0000313" key="2">
    <source>
        <dbReference type="Proteomes" id="UP000474042"/>
    </source>
</evidence>
<dbReference type="Gene3D" id="2.160.20.80">
    <property type="entry name" value="E3 ubiquitin-protein ligase SopA"/>
    <property type="match status" value="1"/>
</dbReference>
<proteinExistence type="predicted"/>
<reference evidence="1 2" key="1">
    <citation type="submission" date="2020-01" db="EMBL/GenBank/DDBJ databases">
        <title>Genome sequence of a 1,3-propanediol producer, Clostridium butyricum S3.</title>
        <authorList>
            <person name="Zhou J."/>
        </authorList>
    </citation>
    <scope>NUCLEOTIDE SEQUENCE [LARGE SCALE GENOMIC DNA]</scope>
    <source>
        <strain evidence="1 2">S3</strain>
    </source>
</reference>
<dbReference type="EMBL" id="WOFV02000038">
    <property type="protein sequence ID" value="NAS18607.1"/>
    <property type="molecule type" value="Genomic_DNA"/>
</dbReference>
<evidence type="ECO:0000313" key="1">
    <source>
        <dbReference type="EMBL" id="NAS18607.1"/>
    </source>
</evidence>
<dbReference type="Gene3D" id="1.20.5.340">
    <property type="match status" value="1"/>
</dbReference>
<dbReference type="Proteomes" id="UP000474042">
    <property type="component" value="Unassembled WGS sequence"/>
</dbReference>
<name>A0A6L9EPP6_CLOBU</name>
<dbReference type="Gene3D" id="2.60.120.260">
    <property type="entry name" value="Galactose-binding domain-like"/>
    <property type="match status" value="3"/>
</dbReference>
<protein>
    <submittedName>
        <fullName evidence="1">Uncharacterized protein</fullName>
    </submittedName>
</protein>